<dbReference type="EMBL" id="NSKB01000005">
    <property type="protein sequence ID" value="PAU75909.1"/>
    <property type="molecule type" value="Genomic_DNA"/>
</dbReference>
<dbReference type="InterPro" id="IPR050680">
    <property type="entry name" value="YpeA/RimI_acetyltransf"/>
</dbReference>
<dbReference type="PROSITE" id="PS51186">
    <property type="entry name" value="GNAT"/>
    <property type="match status" value="1"/>
</dbReference>
<dbReference type="AlphaFoldDB" id="A0A2A2EU49"/>
<dbReference type="OrthoDB" id="9796919at2"/>
<dbReference type="Pfam" id="PF00583">
    <property type="entry name" value="Acetyltransf_1"/>
    <property type="match status" value="1"/>
</dbReference>
<keyword evidence="2" id="KW-0012">Acyltransferase</keyword>
<name>A0A2A2EU49_9GAMM</name>
<evidence type="ECO:0000256" key="2">
    <source>
        <dbReference type="ARBA" id="ARBA00023315"/>
    </source>
</evidence>
<dbReference type="Proteomes" id="UP000217771">
    <property type="component" value="Unassembled WGS sequence"/>
</dbReference>
<dbReference type="InterPro" id="IPR000182">
    <property type="entry name" value="GNAT_dom"/>
</dbReference>
<proteinExistence type="predicted"/>
<evidence type="ECO:0000313" key="5">
    <source>
        <dbReference type="Proteomes" id="UP000217771"/>
    </source>
</evidence>
<dbReference type="CDD" id="cd04301">
    <property type="entry name" value="NAT_SF"/>
    <property type="match status" value="1"/>
</dbReference>
<organism evidence="4 5">
    <name type="scientific">Halomonas salipaludis</name>
    <dbReference type="NCBI Taxonomy" id="2032625"/>
    <lineage>
        <taxon>Bacteria</taxon>
        <taxon>Pseudomonadati</taxon>
        <taxon>Pseudomonadota</taxon>
        <taxon>Gammaproteobacteria</taxon>
        <taxon>Oceanospirillales</taxon>
        <taxon>Halomonadaceae</taxon>
        <taxon>Halomonas</taxon>
    </lineage>
</organism>
<protein>
    <submittedName>
        <fullName evidence="4">Ribosomal-protein-alanine N-acetyltransferase</fullName>
    </submittedName>
</protein>
<dbReference type="InterPro" id="IPR016181">
    <property type="entry name" value="Acyl_CoA_acyltransferase"/>
</dbReference>
<evidence type="ECO:0000313" key="4">
    <source>
        <dbReference type="EMBL" id="PAU75909.1"/>
    </source>
</evidence>
<dbReference type="Gene3D" id="3.40.630.30">
    <property type="match status" value="1"/>
</dbReference>
<dbReference type="PANTHER" id="PTHR43420:SF51">
    <property type="entry name" value="PEPTIDYL-LYSINE N-ACETYLTRANSFERASE YIAC"/>
    <property type="match status" value="1"/>
</dbReference>
<dbReference type="SUPFAM" id="SSF55729">
    <property type="entry name" value="Acyl-CoA N-acyltransferases (Nat)"/>
    <property type="match status" value="1"/>
</dbReference>
<accession>A0A2A2EU49</accession>
<gene>
    <name evidence="4" type="ORF">CK498_13390</name>
</gene>
<keyword evidence="1 4" id="KW-0808">Transferase</keyword>
<evidence type="ECO:0000256" key="1">
    <source>
        <dbReference type="ARBA" id="ARBA00022679"/>
    </source>
</evidence>
<dbReference type="GO" id="GO:0016747">
    <property type="term" value="F:acyltransferase activity, transferring groups other than amino-acyl groups"/>
    <property type="evidence" value="ECO:0007669"/>
    <property type="project" value="InterPro"/>
</dbReference>
<evidence type="ECO:0000259" key="3">
    <source>
        <dbReference type="PROSITE" id="PS51186"/>
    </source>
</evidence>
<dbReference type="PANTHER" id="PTHR43420">
    <property type="entry name" value="ACETYLTRANSFERASE"/>
    <property type="match status" value="1"/>
</dbReference>
<keyword evidence="5" id="KW-1185">Reference proteome</keyword>
<reference evidence="4 5" key="1">
    <citation type="submission" date="2017-08" db="EMBL/GenBank/DDBJ databases">
        <title>Halomonas alkalisoli sp. nov., isolated from saline alkaline soil.</title>
        <authorList>
            <person name="Wang D."/>
            <person name="Zhang G."/>
        </authorList>
    </citation>
    <scope>NUCLEOTIDE SEQUENCE [LARGE SCALE GENOMIC DNA]</scope>
    <source>
        <strain evidence="4 5">WRN001</strain>
    </source>
</reference>
<comment type="caution">
    <text evidence="4">The sequence shown here is derived from an EMBL/GenBank/DDBJ whole genome shotgun (WGS) entry which is preliminary data.</text>
</comment>
<sequence>MVEPWLARLDAEWLDAVERVERAGQAHPWSRVQLMGALTDVQGSVWGIGEGQRAESGLRGFAVLSRQPFDAELQAITVTPQARRRGLAARLMTALLDEAKEWGSERLLLEVRASNLAALALYRRVGFGDDGVRRGYYPPPAGRGTGAREDALLLSYPLTGHSR</sequence>
<feature type="domain" description="N-acetyltransferase" evidence="3">
    <location>
        <begin position="4"/>
        <end position="159"/>
    </location>
</feature>